<dbReference type="eggNOG" id="arCOG00285">
    <property type="taxonomic scope" value="Archaea"/>
</dbReference>
<evidence type="ECO:0000256" key="3">
    <source>
        <dbReference type="ARBA" id="ARBA00048954"/>
    </source>
</evidence>
<dbReference type="InterPro" id="IPR002789">
    <property type="entry name" value="HerA_central"/>
</dbReference>
<dbReference type="PANTHER" id="PTHR42957">
    <property type="entry name" value="HELICASE MJ1565-RELATED"/>
    <property type="match status" value="1"/>
</dbReference>
<evidence type="ECO:0000256" key="2">
    <source>
        <dbReference type="ARBA" id="ARBA00034617"/>
    </source>
</evidence>
<keyword evidence="5" id="KW-0472">Membrane</keyword>
<comment type="similarity">
    <text evidence="1">Belongs to the HerA family.</text>
</comment>
<dbReference type="EMBL" id="CP002529">
    <property type="protein sequence ID" value="ADY01208.1"/>
    <property type="molecule type" value="Genomic_DNA"/>
</dbReference>
<accession>F0QXP5</accession>
<comment type="catalytic activity">
    <reaction evidence="4">
        <text>ATP + H2O = ADP + phosphate + H(+)</text>
        <dbReference type="Rhea" id="RHEA:13065"/>
        <dbReference type="ChEBI" id="CHEBI:15377"/>
        <dbReference type="ChEBI" id="CHEBI:15378"/>
        <dbReference type="ChEBI" id="CHEBI:30616"/>
        <dbReference type="ChEBI" id="CHEBI:43474"/>
        <dbReference type="ChEBI" id="CHEBI:456216"/>
        <dbReference type="EC" id="5.6.2.4"/>
    </reaction>
</comment>
<dbReference type="AlphaFoldDB" id="F0QXP5"/>
<feature type="transmembrane region" description="Helical" evidence="5">
    <location>
        <begin position="12"/>
        <end position="37"/>
    </location>
</feature>
<dbReference type="HOGENOM" id="CLU_418993_0_0_2"/>
<dbReference type="KEGG" id="vmo:VMUT_1001"/>
<gene>
    <name evidence="7" type="ordered locus">VMUT_1001</name>
</gene>
<dbReference type="PANTHER" id="PTHR42957:SF1">
    <property type="entry name" value="HELICASE MJ1565-RELATED"/>
    <property type="match status" value="1"/>
</dbReference>
<dbReference type="SUPFAM" id="SSF52540">
    <property type="entry name" value="P-loop containing nucleoside triphosphate hydrolases"/>
    <property type="match status" value="1"/>
</dbReference>
<comment type="catalytic activity">
    <reaction evidence="3">
        <text>ATP + H2O = ADP + phosphate + H(+)</text>
        <dbReference type="Rhea" id="RHEA:13065"/>
        <dbReference type="ChEBI" id="CHEBI:15377"/>
        <dbReference type="ChEBI" id="CHEBI:15378"/>
        <dbReference type="ChEBI" id="CHEBI:30616"/>
        <dbReference type="ChEBI" id="CHEBI:43474"/>
        <dbReference type="ChEBI" id="CHEBI:456216"/>
        <dbReference type="EC" id="5.6.2.3"/>
    </reaction>
</comment>
<dbReference type="InterPro" id="IPR008571">
    <property type="entry name" value="HerA-like"/>
</dbReference>
<keyword evidence="5" id="KW-1133">Transmembrane helix</keyword>
<comment type="catalytic activity">
    <reaction evidence="2">
        <text>Couples ATP hydrolysis with the unwinding of duplex DNA by translocating in the 3'-5' direction.</text>
        <dbReference type="EC" id="5.6.2.4"/>
    </reaction>
</comment>
<evidence type="ECO:0000256" key="5">
    <source>
        <dbReference type="SAM" id="Phobius"/>
    </source>
</evidence>
<feature type="transmembrane region" description="Helical" evidence="5">
    <location>
        <begin position="180"/>
        <end position="211"/>
    </location>
</feature>
<dbReference type="GO" id="GO:0043139">
    <property type="term" value="F:5'-3' DNA helicase activity"/>
    <property type="evidence" value="ECO:0007669"/>
    <property type="project" value="UniProtKB-EC"/>
</dbReference>
<sequence length="697" mass="77605">MMPRIDSRIYAIVLVGIVIMGIAYNPLILLLIPALAYKDLREWLIESLLSLVYPNLAPRLVLGGDYVFDAKNNVMHVFYKAEPIFDISRLTGSQYVGLFDELVRRLGLGVDEAVAFIRLGDDRYVRLSRVVKGEGELGEFNAWLTARESLLRQYFVLKPLGGDELRRLVGFPTRPGKPRLIIAVAILFLASYIFFWLYGVTVIAVLAALMAKALGKYSVIRGGRLGILNKRLVTSNKIFTMPSDEDIRAIASAMANYLRNYALIISGNPEFRAVTSAKVAREYERFVVQERGRALSAVSRWRVVLDRITQNAEEPLRVMIASDKSIPDTSMVMKPSRSQTHLWSLPTIDELSHDVAIVPVFHGGRLISEGSRARVRLGRDREGNELIIDLDALPSGHMLIVGPTGMGKTWTISTMLYRLMNSGIKALILDPHGEYLRIPGIEPIDVTRRFINIFELDGLTDVERMHRLITEFSILGIDGRALLPDLKVIYSNGLYRDFFKSMEYLRTATDDDSVALALDRLMSHLKDAEIVPVEELLNNKALLLGSVRASPDVMAFLMGTVADHVYSHVMSKGIGEQLQQLLVIDEAYYLLNSPLAELMIRGLRKFGLGTVFITQTLTGISSDVLQNIPLIIALGGNDAYVASISQALQLTSEDIKWLTTALPPHMAGQTTKALVITGPIKRLGTIELEPSIKSFII</sequence>
<keyword evidence="8" id="KW-1185">Reference proteome</keyword>
<proteinExistence type="inferred from homology"/>
<evidence type="ECO:0000256" key="4">
    <source>
        <dbReference type="ARBA" id="ARBA00048988"/>
    </source>
</evidence>
<dbReference type="Pfam" id="PF01935">
    <property type="entry name" value="DUF87"/>
    <property type="match status" value="1"/>
</dbReference>
<organism evidence="7 8">
    <name type="scientific">Vulcanisaeta moutnovskia (strain 768-28)</name>
    <dbReference type="NCBI Taxonomy" id="985053"/>
    <lineage>
        <taxon>Archaea</taxon>
        <taxon>Thermoproteota</taxon>
        <taxon>Thermoprotei</taxon>
        <taxon>Thermoproteales</taxon>
        <taxon>Thermoproteaceae</taxon>
        <taxon>Vulcanisaeta</taxon>
    </lineage>
</organism>
<evidence type="ECO:0000256" key="1">
    <source>
        <dbReference type="ARBA" id="ARBA00007816"/>
    </source>
</evidence>
<dbReference type="STRING" id="985053.VMUT_1001"/>
<keyword evidence="5" id="KW-0812">Transmembrane</keyword>
<dbReference type="GO" id="GO:0043138">
    <property type="term" value="F:3'-5' DNA helicase activity"/>
    <property type="evidence" value="ECO:0007669"/>
    <property type="project" value="UniProtKB-EC"/>
</dbReference>
<feature type="domain" description="Helicase HerA central" evidence="6">
    <location>
        <begin position="381"/>
        <end position="439"/>
    </location>
</feature>
<evidence type="ECO:0000313" key="8">
    <source>
        <dbReference type="Proteomes" id="UP000007485"/>
    </source>
</evidence>
<name>F0QXP5_VULM7</name>
<protein>
    <recommendedName>
        <fullName evidence="6">Helicase HerA central domain-containing protein</fullName>
    </recommendedName>
</protein>
<reference evidence="7 8" key="1">
    <citation type="journal article" date="2011" name="J. Bacteriol.">
        <title>Complete genome sequence of 'Vulcanisaeta moutnovskia' strain 768-28, a novel member of the hyperthermophilic crenarchaeal genus vulcanisaeta.</title>
        <authorList>
            <person name="Gumerov V.M."/>
            <person name="Mardanov A.V."/>
            <person name="Beletsky A.V."/>
            <person name="Prokofeva M.I."/>
            <person name="Bonch-Osmolovskaya E.A."/>
            <person name="Ravin N.V."/>
            <person name="Skryabin K.G."/>
        </authorList>
    </citation>
    <scope>NUCLEOTIDE SEQUENCE [LARGE SCALE GENOMIC DNA]</scope>
    <source>
        <strain evidence="7 8">768-28</strain>
    </source>
</reference>
<dbReference type="Gene3D" id="3.40.50.300">
    <property type="entry name" value="P-loop containing nucleotide triphosphate hydrolases"/>
    <property type="match status" value="2"/>
</dbReference>
<dbReference type="InterPro" id="IPR027417">
    <property type="entry name" value="P-loop_NTPase"/>
</dbReference>
<evidence type="ECO:0000259" key="6">
    <source>
        <dbReference type="Pfam" id="PF01935"/>
    </source>
</evidence>
<dbReference type="Proteomes" id="UP000007485">
    <property type="component" value="Chromosome"/>
</dbReference>
<evidence type="ECO:0000313" key="7">
    <source>
        <dbReference type="EMBL" id="ADY01208.1"/>
    </source>
</evidence>